<evidence type="ECO:0000256" key="7">
    <source>
        <dbReference type="SAM" id="Phobius"/>
    </source>
</evidence>
<keyword evidence="8" id="KW-0645">Protease</keyword>
<dbReference type="GO" id="GO:0007219">
    <property type="term" value="P:Notch signaling pathway"/>
    <property type="evidence" value="ECO:0007669"/>
    <property type="project" value="UniProtKB-KW"/>
</dbReference>
<keyword evidence="4" id="KW-0914">Notch signaling pathway</keyword>
<name>A0A6A4PRS0_LUPAL</name>
<evidence type="ECO:0000313" key="8">
    <source>
        <dbReference type="EMBL" id="KAE9604169.1"/>
    </source>
</evidence>
<accession>A0A6A4PRS0</accession>
<dbReference type="InterPro" id="IPR019379">
    <property type="entry name" value="Gamma_Secretase_Asp_P_PEN2"/>
</dbReference>
<evidence type="ECO:0000313" key="9">
    <source>
        <dbReference type="Proteomes" id="UP000447434"/>
    </source>
</evidence>
<dbReference type="PANTHER" id="PTHR16318">
    <property type="entry name" value="GAMMA-SECRETASE SUBUNIT PEN-2"/>
    <property type="match status" value="1"/>
</dbReference>
<dbReference type="AlphaFoldDB" id="A0A6A4PRS0"/>
<organism evidence="8 9">
    <name type="scientific">Lupinus albus</name>
    <name type="common">White lupine</name>
    <name type="synonym">Lupinus termis</name>
    <dbReference type="NCBI Taxonomy" id="3870"/>
    <lineage>
        <taxon>Eukaryota</taxon>
        <taxon>Viridiplantae</taxon>
        <taxon>Streptophyta</taxon>
        <taxon>Embryophyta</taxon>
        <taxon>Tracheophyta</taxon>
        <taxon>Spermatophyta</taxon>
        <taxon>Magnoliopsida</taxon>
        <taxon>eudicotyledons</taxon>
        <taxon>Gunneridae</taxon>
        <taxon>Pentapetalae</taxon>
        <taxon>rosids</taxon>
        <taxon>fabids</taxon>
        <taxon>Fabales</taxon>
        <taxon>Fabaceae</taxon>
        <taxon>Papilionoideae</taxon>
        <taxon>50 kb inversion clade</taxon>
        <taxon>genistoids sensu lato</taxon>
        <taxon>core genistoids</taxon>
        <taxon>Genisteae</taxon>
        <taxon>Lupinus</taxon>
    </lineage>
</organism>
<dbReference type="Proteomes" id="UP000447434">
    <property type="component" value="Chromosome 11"/>
</dbReference>
<reference evidence="9" key="1">
    <citation type="journal article" date="2020" name="Nat. Commun.">
        <title>Genome sequence of the cluster root forming white lupin.</title>
        <authorList>
            <person name="Hufnagel B."/>
            <person name="Marques A."/>
            <person name="Soriano A."/>
            <person name="Marques L."/>
            <person name="Divol F."/>
            <person name="Doumas P."/>
            <person name="Sallet E."/>
            <person name="Mancinotti D."/>
            <person name="Carrere S."/>
            <person name="Marande W."/>
            <person name="Arribat S."/>
            <person name="Keller J."/>
            <person name="Huneau C."/>
            <person name="Blein T."/>
            <person name="Aime D."/>
            <person name="Laguerre M."/>
            <person name="Taylor J."/>
            <person name="Schubert V."/>
            <person name="Nelson M."/>
            <person name="Geu-Flores F."/>
            <person name="Crespi M."/>
            <person name="Gallardo-Guerrero K."/>
            <person name="Delaux P.-M."/>
            <person name="Salse J."/>
            <person name="Berges H."/>
            <person name="Guyot R."/>
            <person name="Gouzy J."/>
            <person name="Peret B."/>
        </authorList>
    </citation>
    <scope>NUCLEOTIDE SEQUENCE [LARGE SCALE GENOMIC DNA]</scope>
    <source>
        <strain evidence="9">cv. Amiga</strain>
    </source>
</reference>
<keyword evidence="6 7" id="KW-0472">Membrane</keyword>
<dbReference type="GO" id="GO:0006508">
    <property type="term" value="P:proteolysis"/>
    <property type="evidence" value="ECO:0007669"/>
    <property type="project" value="UniProtKB-KW"/>
</dbReference>
<gene>
    <name evidence="8" type="ORF">Lalb_Chr11g0068471</name>
</gene>
<keyword evidence="8" id="KW-0378">Hydrolase</keyword>
<dbReference type="OrthoDB" id="524898at2759"/>
<evidence type="ECO:0000256" key="3">
    <source>
        <dbReference type="ARBA" id="ARBA00022692"/>
    </source>
</evidence>
<proteinExistence type="inferred from homology"/>
<comment type="subcellular location">
    <subcellularLocation>
        <location evidence="1">Membrane</location>
        <topology evidence="1">Multi-pass membrane protein</topology>
    </subcellularLocation>
</comment>
<keyword evidence="5 7" id="KW-1133">Transmembrane helix</keyword>
<comment type="caution">
    <text evidence="8">The sequence shown here is derived from an EMBL/GenBank/DDBJ whole genome shotgun (WGS) entry which is preliminary data.</text>
</comment>
<comment type="similarity">
    <text evidence="2">Belongs to the PEN-2 family.</text>
</comment>
<feature type="transmembrane region" description="Helical" evidence="7">
    <location>
        <begin position="60"/>
        <end position="78"/>
    </location>
</feature>
<sequence length="83" mass="9291">MCIVLFRSSVPVWPSIDGSLGLTEEDSLSYARNFYNFGFAFLPLLWAVNCFSFGPFFATPTLSLAFAHVFLILIIAYANDSLR</sequence>
<evidence type="ECO:0000256" key="2">
    <source>
        <dbReference type="ARBA" id="ARBA00009607"/>
    </source>
</evidence>
<protein>
    <submittedName>
        <fullName evidence="8">Putative gamma-secretase aspartyl protease complex, presenilin enhancer-2 subunit</fullName>
    </submittedName>
</protein>
<keyword evidence="9" id="KW-1185">Reference proteome</keyword>
<evidence type="ECO:0000256" key="1">
    <source>
        <dbReference type="ARBA" id="ARBA00004141"/>
    </source>
</evidence>
<dbReference type="GO" id="GO:0070765">
    <property type="term" value="C:gamma-secretase complex"/>
    <property type="evidence" value="ECO:0007669"/>
    <property type="project" value="TreeGrafter"/>
</dbReference>
<evidence type="ECO:0000256" key="6">
    <source>
        <dbReference type="ARBA" id="ARBA00023136"/>
    </source>
</evidence>
<dbReference type="EMBL" id="WOCE01000011">
    <property type="protein sequence ID" value="KAE9604169.1"/>
    <property type="molecule type" value="Genomic_DNA"/>
</dbReference>
<keyword evidence="3 7" id="KW-0812">Transmembrane</keyword>
<evidence type="ECO:0000256" key="5">
    <source>
        <dbReference type="ARBA" id="ARBA00022989"/>
    </source>
</evidence>
<dbReference type="Pfam" id="PF10251">
    <property type="entry name" value="PEN-2"/>
    <property type="match status" value="1"/>
</dbReference>
<evidence type="ECO:0000256" key="4">
    <source>
        <dbReference type="ARBA" id="ARBA00022976"/>
    </source>
</evidence>
<dbReference type="GO" id="GO:0008233">
    <property type="term" value="F:peptidase activity"/>
    <property type="evidence" value="ECO:0007669"/>
    <property type="project" value="UniProtKB-KW"/>
</dbReference>
<dbReference type="PANTHER" id="PTHR16318:SF0">
    <property type="entry name" value="GAMMA-SECRETASE SUBUNIT PEN-2"/>
    <property type="match status" value="1"/>
</dbReference>
<feature type="transmembrane region" description="Helical" evidence="7">
    <location>
        <begin position="34"/>
        <end position="54"/>
    </location>
</feature>